<organism evidence="2 3">
    <name type="scientific">Cyanobium gracile UHCC 0139</name>
    <dbReference type="NCBI Taxonomy" id="3110308"/>
    <lineage>
        <taxon>Bacteria</taxon>
        <taxon>Bacillati</taxon>
        <taxon>Cyanobacteriota</taxon>
        <taxon>Cyanophyceae</taxon>
        <taxon>Synechococcales</taxon>
        <taxon>Prochlorococcaceae</taxon>
        <taxon>Cyanobium</taxon>
    </lineage>
</organism>
<reference evidence="2 3" key="1">
    <citation type="submission" date="2023-12" db="EMBL/GenBank/DDBJ databases">
        <title>Baltic Sea Cyanobacteria.</title>
        <authorList>
            <person name="Delbaje E."/>
            <person name="Fewer D.P."/>
            <person name="Shishido T.K."/>
        </authorList>
    </citation>
    <scope>NUCLEOTIDE SEQUENCE [LARGE SCALE GENOMIC DNA]</scope>
    <source>
        <strain evidence="2 3">UHCC 0139</strain>
    </source>
</reference>
<keyword evidence="3" id="KW-1185">Reference proteome</keyword>
<dbReference type="EMBL" id="JAYGHX010000002">
    <property type="protein sequence ID" value="MEA5390761.1"/>
    <property type="molecule type" value="Genomic_DNA"/>
</dbReference>
<evidence type="ECO:0000313" key="3">
    <source>
        <dbReference type="Proteomes" id="UP001304461"/>
    </source>
</evidence>
<evidence type="ECO:0000256" key="1">
    <source>
        <dbReference type="SAM" id="MobiDB-lite"/>
    </source>
</evidence>
<evidence type="ECO:0000313" key="2">
    <source>
        <dbReference type="EMBL" id="MEA5390761.1"/>
    </source>
</evidence>
<protein>
    <submittedName>
        <fullName evidence="2">Uncharacterized protein</fullName>
    </submittedName>
</protein>
<sequence length="281" mass="30977">MSSESPIKPPRASEKLPKMGMPGAGADAGPFRIPAWMRSSSLHEWVRTLGIIIAASWGVYTFIWKEMYVPSQEPASISLQISLTPIAADGQSDQPQPSLQRELKVSATNASNRRLYLLSSFWELFPIRRQVLNRSTFTERAKGPFDAIHVERGAELQPYPTEAAGKLFVDDHINPGETIHRSLIVSLPSGSYAAQVDVLVPVLTREPPKGNGLLGGRILEWGYDKSSVVIPLLCMEGNPSDCLRLDNSEKQDVQMDRKLKAFDPNYVLNEQSVQVGLPGGL</sequence>
<feature type="region of interest" description="Disordered" evidence="1">
    <location>
        <begin position="1"/>
        <end position="23"/>
    </location>
</feature>
<dbReference type="Proteomes" id="UP001304461">
    <property type="component" value="Unassembled WGS sequence"/>
</dbReference>
<dbReference type="RefSeq" id="WP_323304827.1">
    <property type="nucleotide sequence ID" value="NZ_JAYGHX010000002.1"/>
</dbReference>
<comment type="caution">
    <text evidence="2">The sequence shown here is derived from an EMBL/GenBank/DDBJ whole genome shotgun (WGS) entry which is preliminary data.</text>
</comment>
<gene>
    <name evidence="2" type="ORF">VB738_05735</name>
</gene>
<proteinExistence type="predicted"/>
<name>A0ABU5RSM3_9CYAN</name>
<accession>A0ABU5RSM3</accession>